<accession>A0AAD0YJ47</accession>
<dbReference type="Proteomes" id="UP000281741">
    <property type="component" value="Chromosome"/>
</dbReference>
<sequence length="76" mass="9087">MMTCFKFHVYFVLRKVFRLLRPVAAVGFFCVCYLKKLVIYNTFVKVVGILPSVLKINQRAEYYPYTLIIIIFCYNF</sequence>
<evidence type="ECO:0000313" key="3">
    <source>
        <dbReference type="Proteomes" id="UP000274073"/>
    </source>
</evidence>
<evidence type="ECO:0000313" key="4">
    <source>
        <dbReference type="Proteomes" id="UP000281741"/>
    </source>
</evidence>
<proteinExistence type="predicted"/>
<dbReference type="EMBL" id="CP033912">
    <property type="protein sequence ID" value="AZA97337.1"/>
    <property type="molecule type" value="Genomic_DNA"/>
</dbReference>
<gene>
    <name evidence="1" type="ORF">EG349_19450</name>
    <name evidence="2" type="ORF">EG353_18170</name>
</gene>
<protein>
    <submittedName>
        <fullName evidence="1">Uncharacterized protein</fullName>
    </submittedName>
</protein>
<dbReference type="AlphaFoldDB" id="A0AAD0YJ47"/>
<dbReference type="EMBL" id="CP033915">
    <property type="protein sequence ID" value="AZA88793.1"/>
    <property type="molecule type" value="Genomic_DNA"/>
</dbReference>
<evidence type="ECO:0000313" key="1">
    <source>
        <dbReference type="EMBL" id="AZA88793.1"/>
    </source>
</evidence>
<keyword evidence="4" id="KW-1185">Reference proteome</keyword>
<dbReference type="Proteomes" id="UP000274073">
    <property type="component" value="Chromosome"/>
</dbReference>
<evidence type="ECO:0000313" key="2">
    <source>
        <dbReference type="EMBL" id="AZA97337.1"/>
    </source>
</evidence>
<name>A0AAD0YJ47_9FLAO</name>
<reference evidence="3 4" key="1">
    <citation type="submission" date="2018-11" db="EMBL/GenBank/DDBJ databases">
        <title>Proposal to divide the Flavobacteriaceae and reorganize its genera based on Amino Acid Identity values calculated from whole genome sequences.</title>
        <authorList>
            <person name="Nicholson A.C."/>
            <person name="Gulvik C.A."/>
            <person name="Whitney A.M."/>
            <person name="Humrighouse B.W."/>
            <person name="Bell M."/>
            <person name="Holmes B."/>
            <person name="Steigerwalt A.G."/>
            <person name="Villarma A."/>
            <person name="Sheth M."/>
            <person name="Batra D."/>
            <person name="Pryor J."/>
            <person name="Bernardet J.-F."/>
            <person name="Hugo C."/>
            <person name="Kampfer P."/>
            <person name="Newman J."/>
            <person name="McQuiston J.R."/>
        </authorList>
    </citation>
    <scope>NUCLEOTIDE SEQUENCE [LARGE SCALE GENOMIC DNA]</scope>
    <source>
        <strain evidence="1 3">G0207</strain>
        <strain evidence="2 4">H5143</strain>
    </source>
</reference>
<organism evidence="1 3">
    <name type="scientific">Chryseobacterium shandongense</name>
    <dbReference type="NCBI Taxonomy" id="1493872"/>
    <lineage>
        <taxon>Bacteria</taxon>
        <taxon>Pseudomonadati</taxon>
        <taxon>Bacteroidota</taxon>
        <taxon>Flavobacteriia</taxon>
        <taxon>Flavobacteriales</taxon>
        <taxon>Weeksellaceae</taxon>
        <taxon>Chryseobacterium group</taxon>
        <taxon>Chryseobacterium</taxon>
    </lineage>
</organism>